<sequence>MHRHSDYRISDDRMSDSRISDIPRQRATCAPDDVAAFEGERTVTFARLWEDIGHAQQFLQSRGVGRGDRVMIVAENCLAVVTTIFALSELGAWPVVTNPRLTAREVEEIRAHCTPRLMLFTHAASPDALRHGLRYRAREIEPEGLGPVMAADTDTASQAEPEALAREVAALIYTSGTTGQPKGVMVTHRGLLHYARITVENRRMHPGDCAYAVMPMSHIFGLATLLLATFQGGGSLYLVPRFNVADACAALQRGTISILQGVPAMFSRMLAHLRKQGIERLDSPRLRYLYTGGGSLEPTLKRNVEAMFGQPLHHGYGMTEYAGSLVITRMDRPRDDCAAGEVVEGAELRVVGAHGEPVPSGTPGELWVKGPGVMRGYYREPTQTAEALRPDGWLNTGDIGRIDPDGAVFIVGRTRDLIIRSGFNVYPIEVESVINSHPSVRLSAVVGNATADGNEEVIAFVELREGATFDEAALHAHLAERLSPYKRPARIVRVAAIPTTPSGKLHKHQLRAMVREMI</sequence>
<proteinExistence type="predicted"/>
<reference evidence="3 4" key="1">
    <citation type="submission" date="2018-05" db="EMBL/GenBank/DDBJ databases">
        <title>Genomic Encyclopedia of Type Strains, Phase IV (KMG-V): Genome sequencing to study the core and pangenomes of soil and plant-associated prokaryotes.</title>
        <authorList>
            <person name="Whitman W."/>
        </authorList>
    </citation>
    <scope>NUCLEOTIDE SEQUENCE [LARGE SCALE GENOMIC DNA]</scope>
    <source>
        <strain evidence="3 4">SLV-132</strain>
    </source>
</reference>
<dbReference type="InterPro" id="IPR000873">
    <property type="entry name" value="AMP-dep_synth/lig_dom"/>
</dbReference>
<accession>A0A316FBM6</accession>
<dbReference type="GO" id="GO:0016878">
    <property type="term" value="F:acid-thiol ligase activity"/>
    <property type="evidence" value="ECO:0007669"/>
    <property type="project" value="UniProtKB-ARBA"/>
</dbReference>
<dbReference type="PROSITE" id="PS00455">
    <property type="entry name" value="AMP_BINDING"/>
    <property type="match status" value="1"/>
</dbReference>
<feature type="domain" description="AMP-dependent synthetase/ligase" evidence="1">
    <location>
        <begin position="25"/>
        <end position="378"/>
    </location>
</feature>
<dbReference type="InterPro" id="IPR045851">
    <property type="entry name" value="AMP-bd_C_sf"/>
</dbReference>
<evidence type="ECO:0000313" key="3">
    <source>
        <dbReference type="EMBL" id="PWK34830.1"/>
    </source>
</evidence>
<feature type="domain" description="AMP-binding enzyme C-terminal" evidence="2">
    <location>
        <begin position="429"/>
        <end position="504"/>
    </location>
</feature>
<dbReference type="InterPro" id="IPR025110">
    <property type="entry name" value="AMP-bd_C"/>
</dbReference>
<dbReference type="Proteomes" id="UP000245754">
    <property type="component" value="Unassembled WGS sequence"/>
</dbReference>
<dbReference type="Pfam" id="PF00501">
    <property type="entry name" value="AMP-binding"/>
    <property type="match status" value="1"/>
</dbReference>
<dbReference type="InterPro" id="IPR050237">
    <property type="entry name" value="ATP-dep_AMP-bd_enzyme"/>
</dbReference>
<evidence type="ECO:0000259" key="2">
    <source>
        <dbReference type="Pfam" id="PF13193"/>
    </source>
</evidence>
<dbReference type="SUPFAM" id="SSF56801">
    <property type="entry name" value="Acetyl-CoA synthetase-like"/>
    <property type="match status" value="1"/>
</dbReference>
<keyword evidence="3" id="KW-0436">Ligase</keyword>
<gene>
    <name evidence="3" type="ORF">C7419_102103</name>
</gene>
<keyword evidence="4" id="KW-1185">Reference proteome</keyword>
<dbReference type="InterPro" id="IPR020845">
    <property type="entry name" value="AMP-binding_CS"/>
</dbReference>
<dbReference type="PANTHER" id="PTHR43767">
    <property type="entry name" value="LONG-CHAIN-FATTY-ACID--COA LIGASE"/>
    <property type="match status" value="1"/>
</dbReference>
<evidence type="ECO:0000259" key="1">
    <source>
        <dbReference type="Pfam" id="PF00501"/>
    </source>
</evidence>
<organism evidence="3 4">
    <name type="scientific">Cupriavidus plantarum</name>
    <dbReference type="NCBI Taxonomy" id="942865"/>
    <lineage>
        <taxon>Bacteria</taxon>
        <taxon>Pseudomonadati</taxon>
        <taxon>Pseudomonadota</taxon>
        <taxon>Betaproteobacteria</taxon>
        <taxon>Burkholderiales</taxon>
        <taxon>Burkholderiaceae</taxon>
        <taxon>Cupriavidus</taxon>
    </lineage>
</organism>
<name>A0A316FBM6_9BURK</name>
<protein>
    <submittedName>
        <fullName evidence="3">Acyl-CoA synthetase (AMP-forming)/AMP-acid ligase II</fullName>
    </submittedName>
</protein>
<dbReference type="AlphaFoldDB" id="A0A316FBM6"/>
<dbReference type="EMBL" id="QGGT01000002">
    <property type="protein sequence ID" value="PWK34830.1"/>
    <property type="molecule type" value="Genomic_DNA"/>
</dbReference>
<evidence type="ECO:0000313" key="4">
    <source>
        <dbReference type="Proteomes" id="UP000245754"/>
    </source>
</evidence>
<dbReference type="Gene3D" id="3.30.300.30">
    <property type="match status" value="1"/>
</dbReference>
<dbReference type="RefSeq" id="WP_373561936.1">
    <property type="nucleotide sequence ID" value="NZ_QGGT01000002.1"/>
</dbReference>
<dbReference type="PANTHER" id="PTHR43767:SF1">
    <property type="entry name" value="NONRIBOSOMAL PEPTIDE SYNTHASE PES1 (EUROFUNG)-RELATED"/>
    <property type="match status" value="1"/>
</dbReference>
<dbReference type="Pfam" id="PF13193">
    <property type="entry name" value="AMP-binding_C"/>
    <property type="match status" value="1"/>
</dbReference>
<dbReference type="Gene3D" id="3.40.50.12780">
    <property type="entry name" value="N-terminal domain of ligase-like"/>
    <property type="match status" value="1"/>
</dbReference>
<dbReference type="InterPro" id="IPR042099">
    <property type="entry name" value="ANL_N_sf"/>
</dbReference>
<comment type="caution">
    <text evidence="3">The sequence shown here is derived from an EMBL/GenBank/DDBJ whole genome shotgun (WGS) entry which is preliminary data.</text>
</comment>